<dbReference type="OMA" id="DVFTWQM"/>
<reference evidence="4 6" key="2">
    <citation type="journal article" date="2013" name="Nature">
        <title>Insights into bilaterian evolution from three spiralian genomes.</title>
        <authorList>
            <person name="Simakov O."/>
            <person name="Marletaz F."/>
            <person name="Cho S.J."/>
            <person name="Edsinger-Gonzales E."/>
            <person name="Havlak P."/>
            <person name="Hellsten U."/>
            <person name="Kuo D.H."/>
            <person name="Larsson T."/>
            <person name="Lv J."/>
            <person name="Arendt D."/>
            <person name="Savage R."/>
            <person name="Osoegawa K."/>
            <person name="de Jong P."/>
            <person name="Grimwood J."/>
            <person name="Chapman J.A."/>
            <person name="Shapiro H."/>
            <person name="Aerts A."/>
            <person name="Otillar R.P."/>
            <person name="Terry A.Y."/>
            <person name="Boore J.L."/>
            <person name="Grigoriev I.V."/>
            <person name="Lindberg D.R."/>
            <person name="Seaver E.C."/>
            <person name="Weisblat D.A."/>
            <person name="Putnam N.H."/>
            <person name="Rokhsar D.S."/>
        </authorList>
    </citation>
    <scope>NUCLEOTIDE SEQUENCE</scope>
</reference>
<reference evidence="6" key="1">
    <citation type="submission" date="2012-12" db="EMBL/GenBank/DDBJ databases">
        <authorList>
            <person name="Hellsten U."/>
            <person name="Grimwood J."/>
            <person name="Chapman J.A."/>
            <person name="Shapiro H."/>
            <person name="Aerts A."/>
            <person name="Otillar R.P."/>
            <person name="Terry A.Y."/>
            <person name="Boore J.L."/>
            <person name="Simakov O."/>
            <person name="Marletaz F."/>
            <person name="Cho S.-J."/>
            <person name="Edsinger-Gonzales E."/>
            <person name="Havlak P."/>
            <person name="Kuo D.-H."/>
            <person name="Larsson T."/>
            <person name="Lv J."/>
            <person name="Arendt D."/>
            <person name="Savage R."/>
            <person name="Osoegawa K."/>
            <person name="de Jong P."/>
            <person name="Lindberg D.R."/>
            <person name="Seaver E.C."/>
            <person name="Weisblat D.A."/>
            <person name="Putnam N.H."/>
            <person name="Grigoriev I.V."/>
            <person name="Rokhsar D.S."/>
        </authorList>
    </citation>
    <scope>NUCLEOTIDE SEQUENCE</scope>
</reference>
<dbReference type="AlphaFoldDB" id="T1ELM7"/>
<proteinExistence type="inferred from homology"/>
<gene>
    <name evidence="5" type="primary">20197477</name>
    <name evidence="4" type="ORF">HELRODRAFT_155821</name>
</gene>
<dbReference type="GO" id="GO:0005739">
    <property type="term" value="C:mitochondrion"/>
    <property type="evidence" value="ECO:0000318"/>
    <property type="project" value="GO_Central"/>
</dbReference>
<evidence type="ECO:0000313" key="5">
    <source>
        <dbReference type="EnsemblMetazoa" id="HelroP155821"/>
    </source>
</evidence>
<dbReference type="HOGENOM" id="CLU_053720_1_0_1"/>
<dbReference type="EnsemblMetazoa" id="HelroT155821">
    <property type="protein sequence ID" value="HelroP155821"/>
    <property type="gene ID" value="HelroG155821"/>
</dbReference>
<dbReference type="InParanoid" id="T1ELM7"/>
<dbReference type="GeneID" id="20197477"/>
<dbReference type="KEGG" id="hro:HELRODRAFT_155821"/>
<comment type="similarity">
    <text evidence="1">Belongs to the MTFP1 family.</text>
</comment>
<evidence type="ECO:0000256" key="3">
    <source>
        <dbReference type="ARBA" id="ARBA00029631"/>
    </source>
</evidence>
<accession>T1ELM7</accession>
<evidence type="ECO:0000313" key="4">
    <source>
        <dbReference type="EMBL" id="ESO02423.1"/>
    </source>
</evidence>
<dbReference type="GO" id="GO:0000266">
    <property type="term" value="P:mitochondrial fission"/>
    <property type="evidence" value="ECO:0000318"/>
    <property type="project" value="GO_Central"/>
</dbReference>
<dbReference type="PANTHER" id="PTHR11001:SF2">
    <property type="entry name" value="MITOCHONDRIAL FISSION PROCESS PROTEIN 1"/>
    <property type="match status" value="1"/>
</dbReference>
<evidence type="ECO:0000313" key="6">
    <source>
        <dbReference type="Proteomes" id="UP000015101"/>
    </source>
</evidence>
<evidence type="ECO:0000256" key="1">
    <source>
        <dbReference type="ARBA" id="ARBA00009224"/>
    </source>
</evidence>
<dbReference type="EMBL" id="KB096742">
    <property type="protein sequence ID" value="ESO02423.1"/>
    <property type="molecule type" value="Genomic_DNA"/>
</dbReference>
<sequence>MRWPTLKTKNNQRRSTSSEIRYSNEVGESFRALVHVNWVRFSYVVASTYVCADAASKGKEVYQKTQGEDDQKKKTGIVVGDVLLWQGLASVIIPGFTINRICFASNKVLYKLTKLPPMTRKWTVTAIGLGSIPFIIHPIDKFVDYLLDNTLRKYTKSVEE</sequence>
<organism evidence="5 6">
    <name type="scientific">Helobdella robusta</name>
    <name type="common">Californian leech</name>
    <dbReference type="NCBI Taxonomy" id="6412"/>
    <lineage>
        <taxon>Eukaryota</taxon>
        <taxon>Metazoa</taxon>
        <taxon>Spiralia</taxon>
        <taxon>Lophotrochozoa</taxon>
        <taxon>Annelida</taxon>
        <taxon>Clitellata</taxon>
        <taxon>Hirudinea</taxon>
        <taxon>Rhynchobdellida</taxon>
        <taxon>Glossiphoniidae</taxon>
        <taxon>Helobdella</taxon>
    </lineage>
</organism>
<dbReference type="eggNOG" id="KOG3945">
    <property type="taxonomic scope" value="Eukaryota"/>
</dbReference>
<keyword evidence="6" id="KW-1185">Reference proteome</keyword>
<reference evidence="5" key="3">
    <citation type="submission" date="2015-06" db="UniProtKB">
        <authorList>
            <consortium name="EnsemblMetazoa"/>
        </authorList>
    </citation>
    <scope>IDENTIFICATION</scope>
</reference>
<dbReference type="EMBL" id="AMQM01000880">
    <property type="status" value="NOT_ANNOTATED_CDS"/>
    <property type="molecule type" value="Genomic_DNA"/>
</dbReference>
<dbReference type="FunCoup" id="T1ELM7">
    <property type="interactions" value="323"/>
</dbReference>
<dbReference type="OrthoDB" id="424969at2759"/>
<dbReference type="Proteomes" id="UP000015101">
    <property type="component" value="Unassembled WGS sequence"/>
</dbReference>
<evidence type="ECO:0000256" key="2">
    <source>
        <dbReference type="ARBA" id="ARBA00017835"/>
    </source>
</evidence>
<protein>
    <recommendedName>
        <fullName evidence="2">Mitochondrial fission process protein 1</fullName>
    </recommendedName>
    <alternativeName>
        <fullName evidence="3">Mitochondrial 18 kDa protein</fullName>
    </alternativeName>
</protein>
<dbReference type="PANTHER" id="PTHR11001">
    <property type="entry name" value="MITOCHONDRIAL FISSION PROCESS PROTEIN 1"/>
    <property type="match status" value="1"/>
</dbReference>
<dbReference type="InterPro" id="IPR019560">
    <property type="entry name" value="Mitochondrial_18_kDa_protein"/>
</dbReference>
<dbReference type="RefSeq" id="XP_009019831.1">
    <property type="nucleotide sequence ID" value="XM_009021583.1"/>
</dbReference>
<name>T1ELM7_HELRO</name>
<dbReference type="CTD" id="20197477"/>
<dbReference type="Pfam" id="PF10558">
    <property type="entry name" value="MTP18"/>
    <property type="match status" value="1"/>
</dbReference>